<evidence type="ECO:0008006" key="3">
    <source>
        <dbReference type="Google" id="ProtNLM"/>
    </source>
</evidence>
<dbReference type="PANTHER" id="PTHR13158">
    <property type="match status" value="1"/>
</dbReference>
<dbReference type="GO" id="GO:0019674">
    <property type="term" value="P:NAD+ metabolic process"/>
    <property type="evidence" value="ECO:0007669"/>
    <property type="project" value="InterPro"/>
</dbReference>
<dbReference type="InterPro" id="IPR017438">
    <property type="entry name" value="ATP-NAD_kinase_N"/>
</dbReference>
<comment type="caution">
    <text evidence="1">The sequence shown here is derived from an EMBL/GenBank/DDBJ whole genome shotgun (WGS) entry which is preliminary data.</text>
</comment>
<dbReference type="AlphaFoldDB" id="A0A921E189"/>
<dbReference type="PANTHER" id="PTHR13158:SF5">
    <property type="entry name" value="NAD KINASE 2, MITOCHONDRIAL"/>
    <property type="match status" value="1"/>
</dbReference>
<reference evidence="1" key="1">
    <citation type="journal article" date="2021" name="PeerJ">
        <title>Extensive microbial diversity within the chicken gut microbiome revealed by metagenomics and culture.</title>
        <authorList>
            <person name="Gilroy R."/>
            <person name="Ravi A."/>
            <person name="Getino M."/>
            <person name="Pursley I."/>
            <person name="Horton D.L."/>
            <person name="Alikhan N.F."/>
            <person name="Baker D."/>
            <person name="Gharbi K."/>
            <person name="Hall N."/>
            <person name="Watson M."/>
            <person name="Adriaenssens E.M."/>
            <person name="Foster-Nyarko E."/>
            <person name="Jarju S."/>
            <person name="Secka A."/>
            <person name="Antonio M."/>
            <person name="Oren A."/>
            <person name="Chaudhuri R.R."/>
            <person name="La Ragione R."/>
            <person name="Hildebrand F."/>
            <person name="Pallen M.J."/>
        </authorList>
    </citation>
    <scope>NUCLEOTIDE SEQUENCE</scope>
    <source>
        <strain evidence="1">316</strain>
    </source>
</reference>
<dbReference type="GO" id="GO:0003951">
    <property type="term" value="F:NAD+ kinase activity"/>
    <property type="evidence" value="ECO:0007669"/>
    <property type="project" value="InterPro"/>
</dbReference>
<evidence type="ECO:0000313" key="2">
    <source>
        <dbReference type="Proteomes" id="UP000742631"/>
    </source>
</evidence>
<accession>A0A921E189</accession>
<reference evidence="1" key="2">
    <citation type="submission" date="2021-09" db="EMBL/GenBank/DDBJ databases">
        <authorList>
            <person name="Gilroy R."/>
        </authorList>
    </citation>
    <scope>NUCLEOTIDE SEQUENCE</scope>
    <source>
        <strain evidence="1">316</strain>
    </source>
</reference>
<dbReference type="InterPro" id="IPR016064">
    <property type="entry name" value="NAD/diacylglycerol_kinase_sf"/>
</dbReference>
<gene>
    <name evidence="1" type="ORF">K8W01_07880</name>
</gene>
<organism evidence="1 2">
    <name type="scientific">Methylorubrum populi</name>
    <dbReference type="NCBI Taxonomy" id="223967"/>
    <lineage>
        <taxon>Bacteria</taxon>
        <taxon>Pseudomonadati</taxon>
        <taxon>Pseudomonadota</taxon>
        <taxon>Alphaproteobacteria</taxon>
        <taxon>Hyphomicrobiales</taxon>
        <taxon>Methylobacteriaceae</taxon>
        <taxon>Methylorubrum</taxon>
    </lineage>
</organism>
<name>A0A921E189_9HYPH</name>
<evidence type="ECO:0000313" key="1">
    <source>
        <dbReference type="EMBL" id="HJE23564.1"/>
    </source>
</evidence>
<dbReference type="Gene3D" id="3.40.50.10330">
    <property type="entry name" value="Probable inorganic polyphosphate/atp-NAD kinase, domain 1"/>
    <property type="match status" value="1"/>
</dbReference>
<proteinExistence type="predicted"/>
<protein>
    <recommendedName>
        <fullName evidence="3">ATP-NAD kinase</fullName>
    </recommendedName>
</protein>
<dbReference type="InterPro" id="IPR017437">
    <property type="entry name" value="ATP-NAD_kinase_PpnK-typ_C"/>
</dbReference>
<sequence>MAALAPRAVFVTRETDYELLIARHATRGQARFFLESRGQGLAEVEARHDRFHAVLARARATVPGEWRQASVRRADLDRFLFGPDDVVVAVGQDGLIANVAKYLDDQPVIGINPAPDLYDGVLVRNRVEGLGRLLPASVAGAVAIERRTMVQAVLDGGERLFALNEIFVGHRGHQSARYRIEAPGEGGVAAEEQSSSGLIVASGTGATGWARSIAEATALGLPLAPEERAVGYWVREPFPSVATATRLRAGKLTDADLVVTSRMNEGGVVFADGIEHDFLGFGWGRQVRLSPAARTLHLVAGQGVG</sequence>
<dbReference type="SUPFAM" id="SSF111331">
    <property type="entry name" value="NAD kinase/diacylglycerol kinase-like"/>
    <property type="match status" value="1"/>
</dbReference>
<dbReference type="Proteomes" id="UP000742631">
    <property type="component" value="Unassembled WGS sequence"/>
</dbReference>
<dbReference type="Gene3D" id="2.60.200.30">
    <property type="entry name" value="Probable inorganic polyphosphate/atp-NAD kinase, domain 2"/>
    <property type="match status" value="1"/>
</dbReference>
<dbReference type="EMBL" id="DYYG01000025">
    <property type="protein sequence ID" value="HJE23564.1"/>
    <property type="molecule type" value="Genomic_DNA"/>
</dbReference>